<organism evidence="1 2">
    <name type="scientific">Bdellovibrio reynosensis</name>
    <dbReference type="NCBI Taxonomy" id="2835041"/>
    <lineage>
        <taxon>Bacteria</taxon>
        <taxon>Pseudomonadati</taxon>
        <taxon>Bdellovibrionota</taxon>
        <taxon>Bdellovibrionia</taxon>
        <taxon>Bdellovibrionales</taxon>
        <taxon>Pseudobdellovibrionaceae</taxon>
        <taxon>Bdellovibrio</taxon>
    </lineage>
</organism>
<evidence type="ECO:0000313" key="1">
    <source>
        <dbReference type="EMBL" id="UOF02681.1"/>
    </source>
</evidence>
<dbReference type="PROSITE" id="PS51257">
    <property type="entry name" value="PROKAR_LIPOPROTEIN"/>
    <property type="match status" value="1"/>
</dbReference>
<sequence length="132" mass="14765">MKWLSIIVLSLVLASCAHKEKSEVLGIGTKAPAKKSEQSVAAPAAPKQIEVDANDQKALDKMTKAVEKYVIKKDIKQFNKLCKDKRFDCFVNEKPFPKNKKAIARSVPPFASGSKMGLHGEERVQVRYDFYP</sequence>
<protein>
    <submittedName>
        <fullName evidence="1">Uncharacterized protein</fullName>
    </submittedName>
</protein>
<accession>A0ABY4CFW5</accession>
<dbReference type="Proteomes" id="UP000830116">
    <property type="component" value="Chromosome"/>
</dbReference>
<evidence type="ECO:0000313" key="2">
    <source>
        <dbReference type="Proteomes" id="UP000830116"/>
    </source>
</evidence>
<keyword evidence="2" id="KW-1185">Reference proteome</keyword>
<gene>
    <name evidence="1" type="ORF">MNR06_06930</name>
</gene>
<proteinExistence type="predicted"/>
<reference evidence="1" key="1">
    <citation type="submission" date="2022-03" db="EMBL/GenBank/DDBJ databases">
        <title>Genome Identification and Characterization of new species Bdellovibrio reynosense LBG001 sp. nov. from a Mexico soil sample.</title>
        <authorList>
            <person name="Camilli A."/>
            <person name="Ajao Y."/>
            <person name="Guo X."/>
        </authorList>
    </citation>
    <scope>NUCLEOTIDE SEQUENCE</scope>
    <source>
        <strain evidence="1">LBG001</strain>
    </source>
</reference>
<dbReference type="RefSeq" id="WP_243540455.1">
    <property type="nucleotide sequence ID" value="NZ_CP093442.1"/>
</dbReference>
<name>A0ABY4CFW5_9BACT</name>
<dbReference type="EMBL" id="CP093442">
    <property type="protein sequence ID" value="UOF02681.1"/>
    <property type="molecule type" value="Genomic_DNA"/>
</dbReference>